<dbReference type="EMBL" id="WNDQ01000036">
    <property type="protein sequence ID" value="KAF1020404.1"/>
    <property type="molecule type" value="Genomic_DNA"/>
</dbReference>
<organism evidence="2 3">
    <name type="scientific">Paracidovorax wautersii</name>
    <dbReference type="NCBI Taxonomy" id="1177982"/>
    <lineage>
        <taxon>Bacteria</taxon>
        <taxon>Pseudomonadati</taxon>
        <taxon>Pseudomonadota</taxon>
        <taxon>Betaproteobacteria</taxon>
        <taxon>Burkholderiales</taxon>
        <taxon>Comamonadaceae</taxon>
        <taxon>Paracidovorax</taxon>
    </lineage>
</organism>
<sequence length="135" mass="14738">MTPTLLITGAAGSVGSALRPLLRRHYTLRLLDRHPIAETVENEHAIACDLTDRNAVLAAVAGADAIVHLACAHGPAIRYDETVEPNYHATLYLLEAAQRHAVSRFVFASSHHVLGQYRGDEVERFDDLPAAPDSY</sequence>
<proteinExistence type="predicted"/>
<dbReference type="PANTHER" id="PTHR43245:SF55">
    <property type="entry name" value="NAD(P)-BINDING DOMAIN-CONTAINING PROTEIN"/>
    <property type="match status" value="1"/>
</dbReference>
<evidence type="ECO:0000313" key="3">
    <source>
        <dbReference type="Proteomes" id="UP000461670"/>
    </source>
</evidence>
<reference evidence="3" key="1">
    <citation type="journal article" date="2020" name="MBio">
        <title>Horizontal gene transfer to a defensive symbiont with a reduced genome amongst a multipartite beetle microbiome.</title>
        <authorList>
            <person name="Waterworth S.C."/>
            <person name="Florez L.V."/>
            <person name="Rees E.R."/>
            <person name="Hertweck C."/>
            <person name="Kaltenpoth M."/>
            <person name="Kwan J.C."/>
        </authorList>
    </citation>
    <scope>NUCLEOTIDE SEQUENCE [LARGE SCALE GENOMIC DNA]</scope>
</reference>
<protein>
    <submittedName>
        <fullName evidence="2">Uronate dehydrogenase</fullName>
    </submittedName>
</protein>
<evidence type="ECO:0000313" key="2">
    <source>
        <dbReference type="EMBL" id="KAF1020404.1"/>
    </source>
</evidence>
<dbReference type="InterPro" id="IPR036291">
    <property type="entry name" value="NAD(P)-bd_dom_sf"/>
</dbReference>
<dbReference type="AlphaFoldDB" id="A0A7V8FMY6"/>
<gene>
    <name evidence="2" type="primary">udh_1</name>
    <name evidence="2" type="ORF">GAK30_02548</name>
</gene>
<dbReference type="SUPFAM" id="SSF51735">
    <property type="entry name" value="NAD(P)-binding Rossmann-fold domains"/>
    <property type="match status" value="1"/>
</dbReference>
<comment type="caution">
    <text evidence="2">The sequence shown here is derived from an EMBL/GenBank/DDBJ whole genome shotgun (WGS) entry which is preliminary data.</text>
</comment>
<dbReference type="InterPro" id="IPR001509">
    <property type="entry name" value="Epimerase_deHydtase"/>
</dbReference>
<evidence type="ECO:0000259" key="1">
    <source>
        <dbReference type="Pfam" id="PF01370"/>
    </source>
</evidence>
<accession>A0A7V8FMY6</accession>
<name>A0A7V8FMY6_9BURK</name>
<feature type="domain" description="NAD-dependent epimerase/dehydratase" evidence="1">
    <location>
        <begin position="6"/>
        <end position="130"/>
    </location>
</feature>
<dbReference type="InterPro" id="IPR050177">
    <property type="entry name" value="Lipid_A_modif_metabolic_enz"/>
</dbReference>
<dbReference type="PANTHER" id="PTHR43245">
    <property type="entry name" value="BIFUNCTIONAL POLYMYXIN RESISTANCE PROTEIN ARNA"/>
    <property type="match status" value="1"/>
</dbReference>
<dbReference type="Proteomes" id="UP000461670">
    <property type="component" value="Unassembled WGS sequence"/>
</dbReference>
<dbReference type="Pfam" id="PF01370">
    <property type="entry name" value="Epimerase"/>
    <property type="match status" value="1"/>
</dbReference>
<dbReference type="Gene3D" id="3.40.50.720">
    <property type="entry name" value="NAD(P)-binding Rossmann-like Domain"/>
    <property type="match status" value="1"/>
</dbReference>